<evidence type="ECO:0000313" key="1">
    <source>
        <dbReference type="EMBL" id="GCL61251.1"/>
    </source>
</evidence>
<evidence type="ECO:0008006" key="3">
    <source>
        <dbReference type="Google" id="ProtNLM"/>
    </source>
</evidence>
<evidence type="ECO:0000313" key="2">
    <source>
        <dbReference type="Proteomes" id="UP000301751"/>
    </source>
</evidence>
<dbReference type="Proteomes" id="UP000301751">
    <property type="component" value="Unassembled WGS sequence"/>
</dbReference>
<name>A0A480AI39_9BURK</name>
<dbReference type="AlphaFoldDB" id="A0A480AI39"/>
<dbReference type="RefSeq" id="WP_137731019.1">
    <property type="nucleotide sequence ID" value="NZ_BJCL01000001.1"/>
</dbReference>
<gene>
    <name evidence="1" type="ORF">AQPW35_03320</name>
</gene>
<dbReference type="OrthoDB" id="8527613at2"/>
<dbReference type="Pfam" id="PF16290">
    <property type="entry name" value="DUF4936"/>
    <property type="match status" value="1"/>
</dbReference>
<proteinExistence type="predicted"/>
<sequence>MARRLYVYYRVPQALLAATVAAVRQVQTALAAAHPGLQTELLRRPELRDGEVTLMETYAGPLSEAVFAAITQATSALPQPRHSEWFQPLE</sequence>
<dbReference type="EMBL" id="BJCL01000001">
    <property type="protein sequence ID" value="GCL61251.1"/>
    <property type="molecule type" value="Genomic_DNA"/>
</dbReference>
<reference evidence="2" key="1">
    <citation type="submission" date="2019-03" db="EMBL/GenBank/DDBJ databases">
        <title>Aquabacterium pictum sp.nov., the first bacteriochlorophyll a-containing freshwater bacterium in the genus Aquabacterium of the class Betaproteobacteria.</title>
        <authorList>
            <person name="Hirose S."/>
            <person name="Tank M."/>
            <person name="Hara E."/>
            <person name="Tamaki H."/>
            <person name="Takaichi S."/>
            <person name="Haruta S."/>
            <person name="Hanada S."/>
        </authorList>
    </citation>
    <scope>NUCLEOTIDE SEQUENCE [LARGE SCALE GENOMIC DNA]</scope>
    <source>
        <strain evidence="2">W35</strain>
    </source>
</reference>
<organism evidence="1 2">
    <name type="scientific">Pseudaquabacterium pictum</name>
    <dbReference type="NCBI Taxonomy" id="2315236"/>
    <lineage>
        <taxon>Bacteria</taxon>
        <taxon>Pseudomonadati</taxon>
        <taxon>Pseudomonadota</taxon>
        <taxon>Betaproteobacteria</taxon>
        <taxon>Burkholderiales</taxon>
        <taxon>Sphaerotilaceae</taxon>
        <taxon>Pseudaquabacterium</taxon>
    </lineage>
</organism>
<keyword evidence="2" id="KW-1185">Reference proteome</keyword>
<dbReference type="InterPro" id="IPR032556">
    <property type="entry name" value="DUF4936"/>
</dbReference>
<comment type="caution">
    <text evidence="1">The sequence shown here is derived from an EMBL/GenBank/DDBJ whole genome shotgun (WGS) entry which is preliminary data.</text>
</comment>
<protein>
    <recommendedName>
        <fullName evidence="3">DUF4936 domain-containing protein</fullName>
    </recommendedName>
</protein>
<accession>A0A480AI39</accession>